<name>A0A225MZC1_9BURK</name>
<dbReference type="PIRSF" id="PIRSF017082">
    <property type="entry name" value="YflP"/>
    <property type="match status" value="1"/>
</dbReference>
<protein>
    <submittedName>
        <fullName evidence="2">ABC transporter substrate-binding protein</fullName>
    </submittedName>
</protein>
<dbReference type="RefSeq" id="WP_088601548.1">
    <property type="nucleotide sequence ID" value="NZ_NJIH01000001.1"/>
</dbReference>
<evidence type="ECO:0000313" key="2">
    <source>
        <dbReference type="EMBL" id="OWT66422.1"/>
    </source>
</evidence>
<organism evidence="2 3">
    <name type="scientific">Candidimonas nitroreducens</name>
    <dbReference type="NCBI Taxonomy" id="683354"/>
    <lineage>
        <taxon>Bacteria</taxon>
        <taxon>Pseudomonadati</taxon>
        <taxon>Pseudomonadota</taxon>
        <taxon>Betaproteobacteria</taxon>
        <taxon>Burkholderiales</taxon>
        <taxon>Alcaligenaceae</taxon>
        <taxon>Candidimonas</taxon>
    </lineage>
</organism>
<accession>A0A225MZC1</accession>
<sequence>MRQDKNSSAAPRRADARRRTVLKAALLPALGPVARAARAQGSNLLKIVAPYEPGGSADIIARGVSKWLTEQTGRTVIVQNRSGAGAALGTQIVVNSPPDGNTLLMHTGTLAVEAAAGEKTAYDPRKDLAPLCMVAKGAFTLLVNPKLPVHNVRELIAYCRARPGKLNYASSGIGTSVHLSMELFKSMAGIDVVHIPYRGGAPSLNAVLAGEAELMMNPIVTAKPFAQAGRVRALAVTTNTRSSLWPELPTIDEAGVPGYNTAVWYGLSVPAATPADVMAKLSAELRAAVALPSSKTWLMSKGVEAVGDTPAEFKAKFNEEIDIWAALIKKSHLVLR</sequence>
<dbReference type="CDD" id="cd13578">
    <property type="entry name" value="PBP2_Bug27"/>
    <property type="match status" value="1"/>
</dbReference>
<dbReference type="Gene3D" id="3.40.190.10">
    <property type="entry name" value="Periplasmic binding protein-like II"/>
    <property type="match status" value="1"/>
</dbReference>
<dbReference type="OrthoDB" id="8675076at2"/>
<dbReference type="Pfam" id="PF03401">
    <property type="entry name" value="TctC"/>
    <property type="match status" value="1"/>
</dbReference>
<reference evidence="3" key="1">
    <citation type="submission" date="2017-06" db="EMBL/GenBank/DDBJ databases">
        <title>Herbaspirillum phytohormonus sp. nov., isolated from the root nodule of Robinia pseudoacacia in lead-zinc mine.</title>
        <authorList>
            <person name="Fan M."/>
            <person name="Lin Y."/>
        </authorList>
    </citation>
    <scope>NUCLEOTIDE SEQUENCE [LARGE SCALE GENOMIC DNA]</scope>
    <source>
        <strain evidence="3">SC-089</strain>
    </source>
</reference>
<evidence type="ECO:0000313" key="3">
    <source>
        <dbReference type="Proteomes" id="UP000214603"/>
    </source>
</evidence>
<dbReference type="AlphaFoldDB" id="A0A225MZC1"/>
<dbReference type="InterPro" id="IPR005064">
    <property type="entry name" value="BUG"/>
</dbReference>
<dbReference type="PANTHER" id="PTHR42928">
    <property type="entry name" value="TRICARBOXYLATE-BINDING PROTEIN"/>
    <property type="match status" value="1"/>
</dbReference>
<dbReference type="SUPFAM" id="SSF53850">
    <property type="entry name" value="Periplasmic binding protein-like II"/>
    <property type="match status" value="1"/>
</dbReference>
<dbReference type="EMBL" id="NJIH01000001">
    <property type="protein sequence ID" value="OWT66422.1"/>
    <property type="molecule type" value="Genomic_DNA"/>
</dbReference>
<evidence type="ECO:0000256" key="1">
    <source>
        <dbReference type="ARBA" id="ARBA00006987"/>
    </source>
</evidence>
<dbReference type="Gene3D" id="3.40.190.150">
    <property type="entry name" value="Bordetella uptake gene, domain 1"/>
    <property type="match status" value="1"/>
</dbReference>
<comment type="similarity">
    <text evidence="1">Belongs to the UPF0065 (bug) family.</text>
</comment>
<dbReference type="PANTHER" id="PTHR42928:SF5">
    <property type="entry name" value="BLR1237 PROTEIN"/>
    <property type="match status" value="1"/>
</dbReference>
<proteinExistence type="inferred from homology"/>
<dbReference type="InterPro" id="IPR042100">
    <property type="entry name" value="Bug_dom1"/>
</dbReference>
<keyword evidence="3" id="KW-1185">Reference proteome</keyword>
<dbReference type="Proteomes" id="UP000214603">
    <property type="component" value="Unassembled WGS sequence"/>
</dbReference>
<comment type="caution">
    <text evidence="2">The sequence shown here is derived from an EMBL/GenBank/DDBJ whole genome shotgun (WGS) entry which is preliminary data.</text>
</comment>
<gene>
    <name evidence="2" type="ORF">CEY11_01430</name>
</gene>